<accession>A0A834ZFV2</accession>
<dbReference type="PANTHER" id="PTHR33167:SF26">
    <property type="entry name" value="EXPRESSED PROTEIN"/>
    <property type="match status" value="1"/>
</dbReference>
<gene>
    <name evidence="2" type="ORF">HHK36_009805</name>
</gene>
<feature type="compositionally biased region" description="Low complexity" evidence="1">
    <location>
        <begin position="129"/>
        <end position="142"/>
    </location>
</feature>
<dbReference type="PANTHER" id="PTHR33167">
    <property type="entry name" value="TRANSCRIPTION FACTOR, PUTATIVE (DUF863)-RELATED"/>
    <property type="match status" value="1"/>
</dbReference>
<feature type="region of interest" description="Disordered" evidence="1">
    <location>
        <begin position="117"/>
        <end position="162"/>
    </location>
</feature>
<evidence type="ECO:0000313" key="2">
    <source>
        <dbReference type="EMBL" id="KAF8404910.1"/>
    </source>
</evidence>
<dbReference type="Proteomes" id="UP000655225">
    <property type="component" value="Unassembled WGS sequence"/>
</dbReference>
<dbReference type="AlphaFoldDB" id="A0A834ZFV2"/>
<keyword evidence="3" id="KW-1185">Reference proteome</keyword>
<name>A0A834ZFV2_TETSI</name>
<protein>
    <submittedName>
        <fullName evidence="2">Uncharacterized protein</fullName>
    </submittedName>
</protein>
<organism evidence="2 3">
    <name type="scientific">Tetracentron sinense</name>
    <name type="common">Spur-leaf</name>
    <dbReference type="NCBI Taxonomy" id="13715"/>
    <lineage>
        <taxon>Eukaryota</taxon>
        <taxon>Viridiplantae</taxon>
        <taxon>Streptophyta</taxon>
        <taxon>Embryophyta</taxon>
        <taxon>Tracheophyta</taxon>
        <taxon>Spermatophyta</taxon>
        <taxon>Magnoliopsida</taxon>
        <taxon>Trochodendrales</taxon>
        <taxon>Trochodendraceae</taxon>
        <taxon>Tetracentron</taxon>
    </lineage>
</organism>
<dbReference type="OMA" id="MEINKFT"/>
<dbReference type="EMBL" id="JABCRI010000006">
    <property type="protein sequence ID" value="KAF8404910.1"/>
    <property type="molecule type" value="Genomic_DNA"/>
</dbReference>
<comment type="caution">
    <text evidence="2">The sequence shown here is derived from an EMBL/GenBank/DDBJ whole genome shotgun (WGS) entry which is preliminary data.</text>
</comment>
<proteinExistence type="predicted"/>
<evidence type="ECO:0000256" key="1">
    <source>
        <dbReference type="SAM" id="MobiDB-lite"/>
    </source>
</evidence>
<reference evidence="2 3" key="1">
    <citation type="submission" date="2020-04" db="EMBL/GenBank/DDBJ databases">
        <title>Plant Genome Project.</title>
        <authorList>
            <person name="Zhang R.-G."/>
        </authorList>
    </citation>
    <scope>NUCLEOTIDE SEQUENCE [LARGE SCALE GENOMIC DNA]</scope>
    <source>
        <strain evidence="2">YNK0</strain>
        <tissue evidence="2">Leaf</tissue>
    </source>
</reference>
<evidence type="ECO:0000313" key="3">
    <source>
        <dbReference type="Proteomes" id="UP000655225"/>
    </source>
</evidence>
<sequence length="195" mass="22425">MGRLLKPYEKESIKMAMLKHEEIFKEQVYELHRLYQIQKMLMDTMIRSGHNGCSRVRRNLENEINLREVNCSYREQQKPRRKIDLEQPAEGYVADGDGVLEIEDESCIELTLGPSSYNQRKKDETPLNSDSGLSFSSSSAESSHVRGTSTGTHKRTGREQLTGHEWGLTQLLDMNLSFQSGRKTTFDVGRIIQTR</sequence>
<dbReference type="OrthoDB" id="666348at2759"/>